<gene>
    <name evidence="4" type="ORF">ACFSW5_08855</name>
</gene>
<keyword evidence="1" id="KW-0805">Transcription regulation</keyword>
<organism evidence="4 5">
    <name type="scientific">Paenibacillus thailandensis</name>
    <dbReference type="NCBI Taxonomy" id="393250"/>
    <lineage>
        <taxon>Bacteria</taxon>
        <taxon>Bacillati</taxon>
        <taxon>Bacillota</taxon>
        <taxon>Bacilli</taxon>
        <taxon>Bacillales</taxon>
        <taxon>Paenibacillaceae</taxon>
        <taxon>Paenibacillus</taxon>
    </lineage>
</organism>
<dbReference type="RefSeq" id="WP_379271581.1">
    <property type="nucleotide sequence ID" value="NZ_JBHUGT010000022.1"/>
</dbReference>
<evidence type="ECO:0000313" key="5">
    <source>
        <dbReference type="Proteomes" id="UP001597493"/>
    </source>
</evidence>
<evidence type="ECO:0000259" key="3">
    <source>
        <dbReference type="PROSITE" id="PS01124"/>
    </source>
</evidence>
<accession>A0ABW5QVK4</accession>
<dbReference type="InterPro" id="IPR009057">
    <property type="entry name" value="Homeodomain-like_sf"/>
</dbReference>
<proteinExistence type="predicted"/>
<evidence type="ECO:0000313" key="4">
    <source>
        <dbReference type="EMBL" id="MFD2660382.1"/>
    </source>
</evidence>
<dbReference type="Pfam" id="PF12833">
    <property type="entry name" value="HTH_18"/>
    <property type="match status" value="1"/>
</dbReference>
<sequence>MSLRIIPPEIASQQEELARLIQRHAAADGTHGTAVGALHFLRSSRVMEPIHRVSKPSICVVAQGAKTSALGEERYVYDPSAYLVTSVQLPIIGRIVEASPEAPFLGLEITFNTDDILKVAQKTDSIGDGETGPGIMVNPTTPELLDPIIRLVKLLDKPEDIPFLAPLIVREILYRVLQGEPGALMKQFAVSGSYANGVAKAIHHIKRDYDKPISIEELAKEVNLSPSALHKHFKKVTNLSPLQYQKMIRLQEARRLLLTEALNAADAGFRGGYESPTQFSREYARMFGRPPISDVKQMRDSINGFEM</sequence>
<dbReference type="SUPFAM" id="SSF46689">
    <property type="entry name" value="Homeodomain-like"/>
    <property type="match status" value="2"/>
</dbReference>
<protein>
    <submittedName>
        <fullName evidence="4">AraC family transcriptional regulator N-terminal domain-containing protein</fullName>
    </submittedName>
</protein>
<name>A0ABW5QVK4_9BACL</name>
<dbReference type="Gene3D" id="1.10.10.60">
    <property type="entry name" value="Homeodomain-like"/>
    <property type="match status" value="2"/>
</dbReference>
<dbReference type="Proteomes" id="UP001597493">
    <property type="component" value="Unassembled WGS sequence"/>
</dbReference>
<dbReference type="InterPro" id="IPR009594">
    <property type="entry name" value="Tscrpt_reg_HTH_AraC_N"/>
</dbReference>
<keyword evidence="2" id="KW-0804">Transcription</keyword>
<dbReference type="SMART" id="SM00342">
    <property type="entry name" value="HTH_ARAC"/>
    <property type="match status" value="1"/>
</dbReference>
<comment type="caution">
    <text evidence="4">The sequence shown here is derived from an EMBL/GenBank/DDBJ whole genome shotgun (WGS) entry which is preliminary data.</text>
</comment>
<dbReference type="EMBL" id="JBHUMY010000007">
    <property type="protein sequence ID" value="MFD2660382.1"/>
    <property type="molecule type" value="Genomic_DNA"/>
</dbReference>
<evidence type="ECO:0000256" key="1">
    <source>
        <dbReference type="ARBA" id="ARBA00023015"/>
    </source>
</evidence>
<dbReference type="Pfam" id="PF06719">
    <property type="entry name" value="AraC_N"/>
    <property type="match status" value="1"/>
</dbReference>
<reference evidence="5" key="1">
    <citation type="journal article" date="2019" name="Int. J. Syst. Evol. Microbiol.">
        <title>The Global Catalogue of Microorganisms (GCM) 10K type strain sequencing project: providing services to taxonomists for standard genome sequencing and annotation.</title>
        <authorList>
            <consortium name="The Broad Institute Genomics Platform"/>
            <consortium name="The Broad Institute Genome Sequencing Center for Infectious Disease"/>
            <person name="Wu L."/>
            <person name="Ma J."/>
        </authorList>
    </citation>
    <scope>NUCLEOTIDE SEQUENCE [LARGE SCALE GENOMIC DNA]</scope>
    <source>
        <strain evidence="5">TISTR 1827</strain>
    </source>
</reference>
<dbReference type="PROSITE" id="PS01124">
    <property type="entry name" value="HTH_ARAC_FAMILY_2"/>
    <property type="match status" value="1"/>
</dbReference>
<evidence type="ECO:0000256" key="2">
    <source>
        <dbReference type="ARBA" id="ARBA00023163"/>
    </source>
</evidence>
<dbReference type="PANTHER" id="PTHR43436">
    <property type="entry name" value="ARAC-FAMILY TRANSCRIPTIONAL REGULATOR"/>
    <property type="match status" value="1"/>
</dbReference>
<dbReference type="PANTHER" id="PTHR43436:SF1">
    <property type="entry name" value="TRANSCRIPTIONAL REGULATORY PROTEIN"/>
    <property type="match status" value="1"/>
</dbReference>
<feature type="domain" description="HTH araC/xylS-type" evidence="3">
    <location>
        <begin position="199"/>
        <end position="297"/>
    </location>
</feature>
<dbReference type="InterPro" id="IPR018060">
    <property type="entry name" value="HTH_AraC"/>
</dbReference>
<keyword evidence="5" id="KW-1185">Reference proteome</keyword>